<dbReference type="Gene3D" id="3.40.50.300">
    <property type="entry name" value="P-loop containing nucleotide triphosphate hydrolases"/>
    <property type="match status" value="2"/>
</dbReference>
<evidence type="ECO:0000259" key="13">
    <source>
        <dbReference type="PROSITE" id="PS50893"/>
    </source>
</evidence>
<evidence type="ECO:0000256" key="10">
    <source>
        <dbReference type="ARBA" id="ARBA00023136"/>
    </source>
</evidence>
<dbReference type="GO" id="GO:0016887">
    <property type="term" value="F:ATP hydrolysis activity"/>
    <property type="evidence" value="ECO:0007669"/>
    <property type="project" value="InterPro"/>
</dbReference>
<evidence type="ECO:0000256" key="5">
    <source>
        <dbReference type="ARBA" id="ARBA00022692"/>
    </source>
</evidence>
<comment type="catalytic activity">
    <reaction evidence="11">
        <text>ATP + H2O + xenobioticSide 1 = ADP + phosphate + xenobioticSide 2.</text>
        <dbReference type="EC" id="7.6.2.2"/>
    </reaction>
</comment>
<dbReference type="AlphaFoldDB" id="A0AAD5BPC9"/>
<dbReference type="InterPro" id="IPR011527">
    <property type="entry name" value="ABC1_TM_dom"/>
</dbReference>
<keyword evidence="6" id="KW-0677">Repeat</keyword>
<evidence type="ECO:0000256" key="4">
    <source>
        <dbReference type="ARBA" id="ARBA00022448"/>
    </source>
</evidence>
<keyword evidence="9 12" id="KW-1133">Transmembrane helix</keyword>
<dbReference type="Proteomes" id="UP001206925">
    <property type="component" value="Unassembled WGS sequence"/>
</dbReference>
<accession>A0AAD5BPC9</accession>
<comment type="caution">
    <text evidence="15">The sequence shown here is derived from an EMBL/GenBank/DDBJ whole genome shotgun (WGS) entry which is preliminary data.</text>
</comment>
<dbReference type="Pfam" id="PF00664">
    <property type="entry name" value="ABC_membrane"/>
    <property type="match status" value="1"/>
</dbReference>
<dbReference type="CDD" id="cd03244">
    <property type="entry name" value="ABCC_MRP_domain2"/>
    <property type="match status" value="1"/>
</dbReference>
<evidence type="ECO:0000256" key="12">
    <source>
        <dbReference type="SAM" id="Phobius"/>
    </source>
</evidence>
<reference evidence="15" key="1">
    <citation type="submission" date="2022-06" db="EMBL/GenBank/DDBJ databases">
        <title>Uncovering the hologenomic basis of an extraordinary plant invasion.</title>
        <authorList>
            <person name="Bieker V.C."/>
            <person name="Martin M.D."/>
            <person name="Gilbert T."/>
            <person name="Hodgins K."/>
            <person name="Battlay P."/>
            <person name="Petersen B."/>
            <person name="Wilson J."/>
        </authorList>
    </citation>
    <scope>NUCLEOTIDE SEQUENCE</scope>
    <source>
        <strain evidence="15">AA19_3_7</strain>
        <tissue evidence="15">Leaf</tissue>
    </source>
</reference>
<dbReference type="InterPro" id="IPR017871">
    <property type="entry name" value="ABC_transporter-like_CS"/>
</dbReference>
<dbReference type="PROSITE" id="PS50893">
    <property type="entry name" value="ABC_TRANSPORTER_2"/>
    <property type="match status" value="2"/>
</dbReference>
<evidence type="ECO:0000259" key="14">
    <source>
        <dbReference type="PROSITE" id="PS50929"/>
    </source>
</evidence>
<dbReference type="InterPro" id="IPR036640">
    <property type="entry name" value="ABC1_TM_sf"/>
</dbReference>
<dbReference type="FunFam" id="3.40.50.300:FF:000973">
    <property type="entry name" value="Multidrug resistance-associated protein 4"/>
    <property type="match status" value="1"/>
</dbReference>
<dbReference type="PROSITE" id="PS00211">
    <property type="entry name" value="ABC_TRANSPORTER_1"/>
    <property type="match status" value="1"/>
</dbReference>
<organism evidence="15 16">
    <name type="scientific">Ambrosia artemisiifolia</name>
    <name type="common">Common ragweed</name>
    <dbReference type="NCBI Taxonomy" id="4212"/>
    <lineage>
        <taxon>Eukaryota</taxon>
        <taxon>Viridiplantae</taxon>
        <taxon>Streptophyta</taxon>
        <taxon>Embryophyta</taxon>
        <taxon>Tracheophyta</taxon>
        <taxon>Spermatophyta</taxon>
        <taxon>Magnoliopsida</taxon>
        <taxon>eudicotyledons</taxon>
        <taxon>Gunneridae</taxon>
        <taxon>Pentapetalae</taxon>
        <taxon>asterids</taxon>
        <taxon>campanulids</taxon>
        <taxon>Asterales</taxon>
        <taxon>Asteraceae</taxon>
        <taxon>Asteroideae</taxon>
        <taxon>Heliantheae alliance</taxon>
        <taxon>Heliantheae</taxon>
        <taxon>Ambrosia</taxon>
    </lineage>
</organism>
<sequence length="649" mass="71853">MWAESCGLRVSVFGSIAYVSQTSWIQSGTIQDNILYGKPMDKTKYEKAIKACALDKDIEAFSHGDLTEIGQRGLNLSGGQKQRVQLARAVYNDADIYLLDDPFSAVDAHTAATLFNDCVMNCLEGKTVILVTHQVEFLSSVDNILVMQDGQIKQSGNYENILKAGTAFEELVNAHKEAITGLDSSSSSESKTMNKHQTLEENNNNYLEKENSEGHLLKGPPGVQLTEDEEKEIGNVGWKPFLDYVVISEGSWYLFLCVFTVSGFVALQAAASYWLAYGIQIPAVTTVMLISVYTLLSSVSTVFVFLRSIFAALLGLKASKMFFSKFTDAVFSAPMVFFDSTPVGRILTRASSDLSVIDFDIPFSFAFVIASSIELLAMILIMASVTWQVLIVAIFGILASKYTQLRYRPNAPLVLKGINCTFKEGTRVGIVGRTGSGKTTLITALFRLVEPDSGRILIDGLDICSIGLKDLRMNLSVIPQEPTLFRGSIRTNLDPLGLHSDDEIWKALEKCQLKTTIRNLPNLLDSSVSDEGENWSAGQRQLFCLGRVLLRRNKILILDEATASIDSATDVILQRIIREEFSSCTVITVAHRVPTVIDSDKVMVLSFGKMMEYDEPSKLMETDTFFSKLVAEYWSSCRRNSTQTLVDFQ</sequence>
<dbReference type="Gene3D" id="1.20.1560.10">
    <property type="entry name" value="ABC transporter type 1, transmembrane domain"/>
    <property type="match status" value="1"/>
</dbReference>
<protein>
    <recommendedName>
        <fullName evidence="3">ABC-type xenobiotic transporter</fullName>
        <ecNumber evidence="3">7.6.2.2</ecNumber>
    </recommendedName>
</protein>
<dbReference type="EC" id="7.6.2.2" evidence="3"/>
<feature type="domain" description="ABC transporter" evidence="13">
    <location>
        <begin position="400"/>
        <end position="632"/>
    </location>
</feature>
<gene>
    <name evidence="15" type="ORF">M8C21_007872</name>
</gene>
<dbReference type="InterPro" id="IPR003593">
    <property type="entry name" value="AAA+_ATPase"/>
</dbReference>
<dbReference type="GO" id="GO:0008559">
    <property type="term" value="F:ABC-type xenobiotic transporter activity"/>
    <property type="evidence" value="ECO:0007669"/>
    <property type="project" value="UniProtKB-EC"/>
</dbReference>
<keyword evidence="16" id="KW-1185">Reference proteome</keyword>
<evidence type="ECO:0000313" key="15">
    <source>
        <dbReference type="EMBL" id="KAI7727040.1"/>
    </source>
</evidence>
<dbReference type="PROSITE" id="PS50929">
    <property type="entry name" value="ABC_TM1F"/>
    <property type="match status" value="1"/>
</dbReference>
<dbReference type="GO" id="GO:0005524">
    <property type="term" value="F:ATP binding"/>
    <property type="evidence" value="ECO:0007669"/>
    <property type="project" value="UniProtKB-KW"/>
</dbReference>
<dbReference type="SMART" id="SM00382">
    <property type="entry name" value="AAA"/>
    <property type="match status" value="1"/>
</dbReference>
<proteinExistence type="inferred from homology"/>
<keyword evidence="10 12" id="KW-0472">Membrane</keyword>
<dbReference type="GO" id="GO:0016020">
    <property type="term" value="C:membrane"/>
    <property type="evidence" value="ECO:0007669"/>
    <property type="project" value="UniProtKB-SubCell"/>
</dbReference>
<evidence type="ECO:0000256" key="7">
    <source>
        <dbReference type="ARBA" id="ARBA00022741"/>
    </source>
</evidence>
<dbReference type="CDD" id="cd03250">
    <property type="entry name" value="ABCC_MRP_domain1"/>
    <property type="match status" value="1"/>
</dbReference>
<dbReference type="InterPro" id="IPR003439">
    <property type="entry name" value="ABC_transporter-like_ATP-bd"/>
</dbReference>
<dbReference type="InterPro" id="IPR027417">
    <property type="entry name" value="P-loop_NTPase"/>
</dbReference>
<dbReference type="InterPro" id="IPR050173">
    <property type="entry name" value="ABC_transporter_C-like"/>
</dbReference>
<keyword evidence="5 12" id="KW-0812">Transmembrane</keyword>
<name>A0AAD5BPC9_AMBAR</name>
<dbReference type="PANTHER" id="PTHR24223:SF430">
    <property type="entry name" value="ABC-TYPE XENOBIOTIC TRANSPORTER"/>
    <property type="match status" value="1"/>
</dbReference>
<dbReference type="SUPFAM" id="SSF52540">
    <property type="entry name" value="P-loop containing nucleoside triphosphate hydrolases"/>
    <property type="match status" value="2"/>
</dbReference>
<evidence type="ECO:0000256" key="6">
    <source>
        <dbReference type="ARBA" id="ARBA00022737"/>
    </source>
</evidence>
<keyword evidence="7" id="KW-0547">Nucleotide-binding</keyword>
<dbReference type="FunFam" id="3.40.50.300:FF:000163">
    <property type="entry name" value="Multidrug resistance-associated protein member 4"/>
    <property type="match status" value="1"/>
</dbReference>
<dbReference type="EMBL" id="JAMZMK010011457">
    <property type="protein sequence ID" value="KAI7727040.1"/>
    <property type="molecule type" value="Genomic_DNA"/>
</dbReference>
<dbReference type="PANTHER" id="PTHR24223">
    <property type="entry name" value="ATP-BINDING CASSETTE SUB-FAMILY C"/>
    <property type="match status" value="1"/>
</dbReference>
<evidence type="ECO:0000256" key="3">
    <source>
        <dbReference type="ARBA" id="ARBA00012191"/>
    </source>
</evidence>
<comment type="similarity">
    <text evidence="2">Belongs to the ABC transporter superfamily. ABCC family. Conjugate transporter (TC 3.A.1.208) subfamily.</text>
</comment>
<evidence type="ECO:0000256" key="11">
    <source>
        <dbReference type="ARBA" id="ARBA00034018"/>
    </source>
</evidence>
<keyword evidence="4" id="KW-0813">Transport</keyword>
<feature type="domain" description="ABC transporter" evidence="13">
    <location>
        <begin position="3"/>
        <end position="174"/>
    </location>
</feature>
<evidence type="ECO:0000256" key="9">
    <source>
        <dbReference type="ARBA" id="ARBA00022989"/>
    </source>
</evidence>
<feature type="transmembrane region" description="Helical" evidence="12">
    <location>
        <begin position="288"/>
        <end position="316"/>
    </location>
</feature>
<evidence type="ECO:0000256" key="2">
    <source>
        <dbReference type="ARBA" id="ARBA00009726"/>
    </source>
</evidence>
<feature type="transmembrane region" description="Helical" evidence="12">
    <location>
        <begin position="252"/>
        <end position="276"/>
    </location>
</feature>
<keyword evidence="8" id="KW-0067">ATP-binding</keyword>
<evidence type="ECO:0000256" key="8">
    <source>
        <dbReference type="ARBA" id="ARBA00022840"/>
    </source>
</evidence>
<feature type="domain" description="ABC transmembrane type-1" evidence="14">
    <location>
        <begin position="255"/>
        <end position="399"/>
    </location>
</feature>
<comment type="subcellular location">
    <subcellularLocation>
        <location evidence="1">Membrane</location>
        <topology evidence="1">Multi-pass membrane protein</topology>
    </subcellularLocation>
</comment>
<dbReference type="SUPFAM" id="SSF90123">
    <property type="entry name" value="ABC transporter transmembrane region"/>
    <property type="match status" value="1"/>
</dbReference>
<evidence type="ECO:0000256" key="1">
    <source>
        <dbReference type="ARBA" id="ARBA00004141"/>
    </source>
</evidence>
<feature type="transmembrane region" description="Helical" evidence="12">
    <location>
        <begin position="379"/>
        <end position="399"/>
    </location>
</feature>
<dbReference type="Pfam" id="PF00005">
    <property type="entry name" value="ABC_tran"/>
    <property type="match status" value="2"/>
</dbReference>
<evidence type="ECO:0000313" key="16">
    <source>
        <dbReference type="Proteomes" id="UP001206925"/>
    </source>
</evidence>